<gene>
    <name evidence="2" type="ORF">B1A_09874</name>
</gene>
<dbReference type="EMBL" id="AUZX01007031">
    <property type="protein sequence ID" value="EQD60994.1"/>
    <property type="molecule type" value="Genomic_DNA"/>
</dbReference>
<dbReference type="Pfam" id="PF03135">
    <property type="entry name" value="CagE_TrbE_VirB"/>
    <property type="match status" value="1"/>
</dbReference>
<sequence length="282" mass="30416">MLDELNRLGFSYRWMTRFLFLDKAAALRELTKIRRQWFAKRKGIVTLLRETIFQQESPLVDSDAANKAVDADAALQELGSDAVGFGYVTASVVVAAREPATVEEKRKSVERVVQGRGFVAISETLNAVEAWLGSIPGQCYANVRQGLVSTANVAHLIPLSAVWAGPQRNAHLGGPPLIVTRTEGSTPFRLVTHVGDVGHTLVVGPTGAGKSVLLATLVLQFRRYPGSQIVVFDKGRSVRATVLGLAGEHYDLGADGTIAFQPLAGIDDEAERAWAADWIAGL</sequence>
<dbReference type="InterPro" id="IPR018145">
    <property type="entry name" value="CagE_TrbE_VirB_cntrl_dom"/>
</dbReference>
<comment type="caution">
    <text evidence="2">The sequence shown here is derived from an EMBL/GenBank/DDBJ whole genome shotgun (WGS) entry which is preliminary data.</text>
</comment>
<organism evidence="2">
    <name type="scientific">mine drainage metagenome</name>
    <dbReference type="NCBI Taxonomy" id="410659"/>
    <lineage>
        <taxon>unclassified sequences</taxon>
        <taxon>metagenomes</taxon>
        <taxon>ecological metagenomes</taxon>
    </lineage>
</organism>
<protein>
    <submittedName>
        <fullName evidence="2">Conjugal transfer ATPase TrbE</fullName>
    </submittedName>
</protein>
<name>T1C6R4_9ZZZZ</name>
<proteinExistence type="predicted"/>
<evidence type="ECO:0000259" key="1">
    <source>
        <dbReference type="Pfam" id="PF03135"/>
    </source>
</evidence>
<dbReference type="Gene3D" id="3.40.50.300">
    <property type="entry name" value="P-loop containing nucleotide triphosphate hydrolases"/>
    <property type="match status" value="1"/>
</dbReference>
<reference evidence="2" key="1">
    <citation type="submission" date="2013-08" db="EMBL/GenBank/DDBJ databases">
        <authorList>
            <person name="Mendez C."/>
            <person name="Richter M."/>
            <person name="Ferrer M."/>
            <person name="Sanchez J."/>
        </authorList>
    </citation>
    <scope>NUCLEOTIDE SEQUENCE</scope>
</reference>
<dbReference type="GO" id="GO:0005524">
    <property type="term" value="F:ATP binding"/>
    <property type="evidence" value="ECO:0007669"/>
    <property type="project" value="InterPro"/>
</dbReference>
<dbReference type="AlphaFoldDB" id="T1C6R4"/>
<dbReference type="SUPFAM" id="SSF52540">
    <property type="entry name" value="P-loop containing nucleoside triphosphate hydrolases"/>
    <property type="match status" value="1"/>
</dbReference>
<dbReference type="InterPro" id="IPR027417">
    <property type="entry name" value="P-loop_NTPase"/>
</dbReference>
<evidence type="ECO:0000313" key="2">
    <source>
        <dbReference type="EMBL" id="EQD60994.1"/>
    </source>
</evidence>
<feature type="domain" description="CagE TrbE VirB component of type IV transporter system central" evidence="1">
    <location>
        <begin position="38"/>
        <end position="144"/>
    </location>
</feature>
<accession>T1C6R4</accession>
<reference evidence="2" key="2">
    <citation type="journal article" date="2014" name="ISME J.">
        <title>Microbial stratification in low pH oxic and suboxic macroscopic growths along an acid mine drainage.</title>
        <authorList>
            <person name="Mendez-Garcia C."/>
            <person name="Mesa V."/>
            <person name="Sprenger R.R."/>
            <person name="Richter M."/>
            <person name="Diez M.S."/>
            <person name="Solano J."/>
            <person name="Bargiela R."/>
            <person name="Golyshina O.V."/>
            <person name="Manteca A."/>
            <person name="Ramos J.L."/>
            <person name="Gallego J.R."/>
            <person name="Llorente I."/>
            <person name="Martins Dos Santos V.A."/>
            <person name="Jensen O.N."/>
            <person name="Pelaez A.I."/>
            <person name="Sanchez J."/>
            <person name="Ferrer M."/>
        </authorList>
    </citation>
    <scope>NUCLEOTIDE SEQUENCE</scope>
</reference>
<feature type="non-terminal residue" evidence="2">
    <location>
        <position position="282"/>
    </location>
</feature>